<dbReference type="EMBL" id="JARQZJ010000091">
    <property type="protein sequence ID" value="KAK9883622.1"/>
    <property type="molecule type" value="Genomic_DNA"/>
</dbReference>
<evidence type="ECO:0000256" key="3">
    <source>
        <dbReference type="RuleBase" id="RU367036"/>
    </source>
</evidence>
<comment type="similarity">
    <text evidence="1 3">Belongs to the gamma-glutamylcyclotransferase family.</text>
</comment>
<name>A0AAW1UUF5_9CUCU</name>
<dbReference type="InterPro" id="IPR009288">
    <property type="entry name" value="AIG2-like_dom"/>
</dbReference>
<feature type="active site" description="Proton acceptor" evidence="2">
    <location>
        <position position="84"/>
    </location>
</feature>
<organism evidence="5 6">
    <name type="scientific">Henosepilachna vigintioctopunctata</name>
    <dbReference type="NCBI Taxonomy" id="420089"/>
    <lineage>
        <taxon>Eukaryota</taxon>
        <taxon>Metazoa</taxon>
        <taxon>Ecdysozoa</taxon>
        <taxon>Arthropoda</taxon>
        <taxon>Hexapoda</taxon>
        <taxon>Insecta</taxon>
        <taxon>Pterygota</taxon>
        <taxon>Neoptera</taxon>
        <taxon>Endopterygota</taxon>
        <taxon>Coleoptera</taxon>
        <taxon>Polyphaga</taxon>
        <taxon>Cucujiformia</taxon>
        <taxon>Coccinelloidea</taxon>
        <taxon>Coccinellidae</taxon>
        <taxon>Epilachninae</taxon>
        <taxon>Epilachnini</taxon>
        <taxon>Henosepilachna</taxon>
    </lineage>
</organism>
<accession>A0AAW1UUF5</accession>
<dbReference type="CDD" id="cd06661">
    <property type="entry name" value="GGCT_like"/>
    <property type="match status" value="1"/>
</dbReference>
<proteinExistence type="inferred from homology"/>
<comment type="caution">
    <text evidence="5">The sequence shown here is derived from an EMBL/GenBank/DDBJ whole genome shotgun (WGS) entry which is preliminary data.</text>
</comment>
<reference evidence="5 6" key="1">
    <citation type="submission" date="2023-03" db="EMBL/GenBank/DDBJ databases">
        <title>Genome insight into feeding habits of ladybird beetles.</title>
        <authorList>
            <person name="Li H.-S."/>
            <person name="Huang Y.-H."/>
            <person name="Pang H."/>
        </authorList>
    </citation>
    <scope>NUCLEOTIDE SEQUENCE [LARGE SCALE GENOMIC DNA]</scope>
    <source>
        <strain evidence="5">SYSU_2023b</strain>
        <tissue evidence="5">Whole body</tissue>
    </source>
</reference>
<dbReference type="Proteomes" id="UP001431783">
    <property type="component" value="Unassembled WGS sequence"/>
</dbReference>
<gene>
    <name evidence="5" type="ORF">WA026_001795</name>
</gene>
<evidence type="ECO:0000256" key="1">
    <source>
        <dbReference type="ARBA" id="ARBA00008861"/>
    </source>
</evidence>
<feature type="domain" description="Gamma-glutamylcyclotransferase AIG2-like" evidence="4">
    <location>
        <begin position="6"/>
        <end position="126"/>
    </location>
</feature>
<dbReference type="Pfam" id="PF06094">
    <property type="entry name" value="GGACT"/>
    <property type="match status" value="1"/>
</dbReference>
<evidence type="ECO:0000313" key="6">
    <source>
        <dbReference type="Proteomes" id="UP001431783"/>
    </source>
</evidence>
<dbReference type="GO" id="GO:0005829">
    <property type="term" value="C:cytosol"/>
    <property type="evidence" value="ECO:0007669"/>
    <property type="project" value="TreeGrafter"/>
</dbReference>
<dbReference type="InterPro" id="IPR039126">
    <property type="entry name" value="GGACT"/>
</dbReference>
<dbReference type="AlphaFoldDB" id="A0AAW1UUF5"/>
<dbReference type="InterPro" id="IPR013024">
    <property type="entry name" value="GGCT-like"/>
</dbReference>
<dbReference type="InterPro" id="IPR036568">
    <property type="entry name" value="GGCT-like_sf"/>
</dbReference>
<evidence type="ECO:0000259" key="4">
    <source>
        <dbReference type="Pfam" id="PF06094"/>
    </source>
</evidence>
<keyword evidence="6" id="KW-1185">Reference proteome</keyword>
<sequence length="177" mass="20478">MTLHKVFVYGTLKSGEPNHQKLIEDTGSYRKLICLAKTSTKYPLIIASQYNIPFMLYEPGMGNNVEGELYEVDDKVLKALDELEDHPNFYIREQNEVISLEDSTVHTAWIYFIKSFRKELLEKQMLKNYSNNGSFPKYVTRYLRLGVNFKKDEILCTTQSFVSSEEAGPDDLNNLES</sequence>
<dbReference type="PANTHER" id="PTHR12510:SF4">
    <property type="entry name" value="GAMMA-GLUTAMYLAMINECYCLOTRANSFERASE"/>
    <property type="match status" value="1"/>
</dbReference>
<evidence type="ECO:0000256" key="2">
    <source>
        <dbReference type="PIRSR" id="PIRSR639126-1"/>
    </source>
</evidence>
<dbReference type="Gene3D" id="3.10.490.10">
    <property type="entry name" value="Gamma-glutamyl cyclotransferase-like"/>
    <property type="match status" value="1"/>
</dbReference>
<dbReference type="PANTHER" id="PTHR12510">
    <property type="entry name" value="TROPONIN C-AKIN-1 PROTEIN"/>
    <property type="match status" value="1"/>
</dbReference>
<protein>
    <recommendedName>
        <fullName evidence="3">Gamma-glutamylcyclotransferase family protein</fullName>
    </recommendedName>
</protein>
<evidence type="ECO:0000313" key="5">
    <source>
        <dbReference type="EMBL" id="KAK9883622.1"/>
    </source>
</evidence>
<dbReference type="SUPFAM" id="SSF110857">
    <property type="entry name" value="Gamma-glutamyl cyclotransferase-like"/>
    <property type="match status" value="1"/>
</dbReference>
<dbReference type="GO" id="GO:0061929">
    <property type="term" value="F:gamma-glutamylaminecyclotransferase activity"/>
    <property type="evidence" value="ECO:0007669"/>
    <property type="project" value="InterPro"/>
</dbReference>